<evidence type="ECO:0000313" key="3">
    <source>
        <dbReference type="Proteomes" id="UP000325255"/>
    </source>
</evidence>
<sequence length="155" mass="15635">MIGALAGAALAIGIMEWRLENALTDRPPVVVADYSMFLTALEQGVRPDVLKGLAESYTASASRLARQGVLVVKADALVGMPPALTMPPDRRLMDLTLTLGQAAVPTTSASPAGLPPEPASPPASPGPADAGTRSGDISIGEAAALAAALKAGRGR</sequence>
<feature type="compositionally biased region" description="Pro residues" evidence="1">
    <location>
        <begin position="113"/>
        <end position="125"/>
    </location>
</feature>
<gene>
    <name evidence="2" type="ORF">F1189_28690</name>
</gene>
<keyword evidence="3" id="KW-1185">Reference proteome</keyword>
<protein>
    <submittedName>
        <fullName evidence="2">Uncharacterized protein</fullName>
    </submittedName>
</protein>
<feature type="region of interest" description="Disordered" evidence="1">
    <location>
        <begin position="104"/>
        <end position="136"/>
    </location>
</feature>
<name>A0A5M6IJS4_9PROT</name>
<evidence type="ECO:0000313" key="2">
    <source>
        <dbReference type="EMBL" id="KAA5608516.1"/>
    </source>
</evidence>
<dbReference type="RefSeq" id="WP_150045305.1">
    <property type="nucleotide sequence ID" value="NZ_OW485603.1"/>
</dbReference>
<dbReference type="AlphaFoldDB" id="A0A5M6IJS4"/>
<dbReference type="Proteomes" id="UP000325255">
    <property type="component" value="Unassembled WGS sequence"/>
</dbReference>
<organism evidence="2 3">
    <name type="scientific">Rhodovastum atsumiense</name>
    <dbReference type="NCBI Taxonomy" id="504468"/>
    <lineage>
        <taxon>Bacteria</taxon>
        <taxon>Pseudomonadati</taxon>
        <taxon>Pseudomonadota</taxon>
        <taxon>Alphaproteobacteria</taxon>
        <taxon>Acetobacterales</taxon>
        <taxon>Acetobacteraceae</taxon>
        <taxon>Rhodovastum</taxon>
    </lineage>
</organism>
<proteinExistence type="predicted"/>
<evidence type="ECO:0000256" key="1">
    <source>
        <dbReference type="SAM" id="MobiDB-lite"/>
    </source>
</evidence>
<dbReference type="EMBL" id="VWPK01000079">
    <property type="protein sequence ID" value="KAA5608516.1"/>
    <property type="molecule type" value="Genomic_DNA"/>
</dbReference>
<accession>A0A5M6IJS4</accession>
<comment type="caution">
    <text evidence="2">The sequence shown here is derived from an EMBL/GenBank/DDBJ whole genome shotgun (WGS) entry which is preliminary data.</text>
</comment>
<reference evidence="2 3" key="1">
    <citation type="submission" date="2019-09" db="EMBL/GenBank/DDBJ databases">
        <title>Genome sequence of Rhodovastum atsumiense, a diverse member of the Acetobacteraceae family of non-sulfur purple photosynthetic bacteria.</title>
        <authorList>
            <person name="Meyer T."/>
            <person name="Kyndt J."/>
        </authorList>
    </citation>
    <scope>NUCLEOTIDE SEQUENCE [LARGE SCALE GENOMIC DNA]</scope>
    <source>
        <strain evidence="2 3">DSM 21279</strain>
    </source>
</reference>